<accession>A0A0E9UU77</accession>
<dbReference type="EMBL" id="GBXM01039832">
    <property type="protein sequence ID" value="JAH68745.1"/>
    <property type="molecule type" value="Transcribed_RNA"/>
</dbReference>
<evidence type="ECO:0000313" key="1">
    <source>
        <dbReference type="EMBL" id="JAH68745.1"/>
    </source>
</evidence>
<dbReference type="AlphaFoldDB" id="A0A0E9UU77"/>
<protein>
    <submittedName>
        <fullName evidence="1">Uncharacterized protein</fullName>
    </submittedName>
</protein>
<reference evidence="1" key="1">
    <citation type="submission" date="2014-11" db="EMBL/GenBank/DDBJ databases">
        <authorList>
            <person name="Amaro Gonzalez C."/>
        </authorList>
    </citation>
    <scope>NUCLEOTIDE SEQUENCE</scope>
</reference>
<organism evidence="1">
    <name type="scientific">Anguilla anguilla</name>
    <name type="common">European freshwater eel</name>
    <name type="synonym">Muraena anguilla</name>
    <dbReference type="NCBI Taxonomy" id="7936"/>
    <lineage>
        <taxon>Eukaryota</taxon>
        <taxon>Metazoa</taxon>
        <taxon>Chordata</taxon>
        <taxon>Craniata</taxon>
        <taxon>Vertebrata</taxon>
        <taxon>Euteleostomi</taxon>
        <taxon>Actinopterygii</taxon>
        <taxon>Neopterygii</taxon>
        <taxon>Teleostei</taxon>
        <taxon>Anguilliformes</taxon>
        <taxon>Anguillidae</taxon>
        <taxon>Anguilla</taxon>
    </lineage>
</organism>
<reference evidence="1" key="2">
    <citation type="journal article" date="2015" name="Fish Shellfish Immunol.">
        <title>Early steps in the European eel (Anguilla anguilla)-Vibrio vulnificus interaction in the gills: Role of the RtxA13 toxin.</title>
        <authorList>
            <person name="Callol A."/>
            <person name="Pajuelo D."/>
            <person name="Ebbesson L."/>
            <person name="Teles M."/>
            <person name="MacKenzie S."/>
            <person name="Amaro C."/>
        </authorList>
    </citation>
    <scope>NUCLEOTIDE SEQUENCE</scope>
</reference>
<sequence>MLRSIPHAGDSQSLMCLTCGLVSPVRTEMGDTVGLITQQVGWV</sequence>
<proteinExistence type="predicted"/>
<name>A0A0E9UU77_ANGAN</name>